<dbReference type="Pfam" id="PF00067">
    <property type="entry name" value="p450"/>
    <property type="match status" value="1"/>
</dbReference>
<dbReference type="CDD" id="cd11033">
    <property type="entry name" value="CYP142-like"/>
    <property type="match status" value="1"/>
</dbReference>
<dbReference type="GO" id="GO:0006707">
    <property type="term" value="P:cholesterol catabolic process"/>
    <property type="evidence" value="ECO:0007669"/>
    <property type="project" value="TreeGrafter"/>
</dbReference>
<dbReference type="EMBL" id="JACHMH010000001">
    <property type="protein sequence ID" value="MBB4677788.1"/>
    <property type="molecule type" value="Genomic_DNA"/>
</dbReference>
<dbReference type="InterPro" id="IPR002397">
    <property type="entry name" value="Cyt_P450_B"/>
</dbReference>
<dbReference type="InterPro" id="IPR001128">
    <property type="entry name" value="Cyt_P450"/>
</dbReference>
<keyword evidence="2" id="KW-0408">Iron</keyword>
<dbReference type="Gene3D" id="1.10.630.10">
    <property type="entry name" value="Cytochrome P450"/>
    <property type="match status" value="1"/>
</dbReference>
<dbReference type="PRINTS" id="PR00359">
    <property type="entry name" value="BP450"/>
</dbReference>
<gene>
    <name evidence="3" type="ORF">HNR67_003906</name>
</gene>
<organism evidence="3 4">
    <name type="scientific">Crossiella cryophila</name>
    <dbReference type="NCBI Taxonomy" id="43355"/>
    <lineage>
        <taxon>Bacteria</taxon>
        <taxon>Bacillati</taxon>
        <taxon>Actinomycetota</taxon>
        <taxon>Actinomycetes</taxon>
        <taxon>Pseudonocardiales</taxon>
        <taxon>Pseudonocardiaceae</taxon>
        <taxon>Crossiella</taxon>
    </lineage>
</organism>
<reference evidence="3 4" key="1">
    <citation type="submission" date="2020-08" db="EMBL/GenBank/DDBJ databases">
        <title>Sequencing the genomes of 1000 actinobacteria strains.</title>
        <authorList>
            <person name="Klenk H.-P."/>
        </authorList>
    </citation>
    <scope>NUCLEOTIDE SEQUENCE [LARGE SCALE GENOMIC DNA]</scope>
    <source>
        <strain evidence="3 4">DSM 44230</strain>
    </source>
</reference>
<protein>
    <submittedName>
        <fullName evidence="3">Cytochrome P450</fullName>
    </submittedName>
</protein>
<comment type="caution">
    <text evidence="3">The sequence shown here is derived from an EMBL/GenBank/DDBJ whole genome shotgun (WGS) entry which is preliminary data.</text>
</comment>
<dbReference type="PANTHER" id="PTHR46696:SF4">
    <property type="entry name" value="BIOTIN BIOSYNTHESIS CYTOCHROME P450"/>
    <property type="match status" value="1"/>
</dbReference>
<comment type="similarity">
    <text evidence="1 2">Belongs to the cytochrome P450 family.</text>
</comment>
<keyword evidence="2" id="KW-0560">Oxidoreductase</keyword>
<dbReference type="PROSITE" id="PS00086">
    <property type="entry name" value="CYTOCHROME_P450"/>
    <property type="match status" value="1"/>
</dbReference>
<accession>A0A7W7CAZ7</accession>
<dbReference type="RefSeq" id="WP_312987630.1">
    <property type="nucleotide sequence ID" value="NZ_BAAAUI010000002.1"/>
</dbReference>
<evidence type="ECO:0000313" key="4">
    <source>
        <dbReference type="Proteomes" id="UP000533598"/>
    </source>
</evidence>
<dbReference type="InterPro" id="IPR036396">
    <property type="entry name" value="Cyt_P450_sf"/>
</dbReference>
<dbReference type="PANTHER" id="PTHR46696">
    <property type="entry name" value="P450, PUTATIVE (EUROFUNG)-RELATED"/>
    <property type="match status" value="1"/>
</dbReference>
<dbReference type="InterPro" id="IPR017972">
    <property type="entry name" value="Cyt_P450_CS"/>
</dbReference>
<sequence length="437" mass="48517">MADATEVIFNPDTYLTGVPHAELAELRERAAVVWVPEPAVDCWSAGPGFWAVLRHAEVKEVLRTPKVYSSQLGATQIRDPATPADLAYVRRMMLNLDPPEHARLRTLLAKAFTPRTIARLEDRIQGWAHDLVAAVAGRGECDFAKEVAADLPLLTLAEVFGVPREDRWLMFDWSNRAIGYQDPEYAVSSQVDGSGSSPMARAALALRPAPDEHGRVPDPRTRAGMPDLYAYARALGEHKRAHPGEDVMSNLMRQGETVSIEEFENLFWLFSVAGNETLRNGIPGGLIALMSNVDAYRRVLADRSLLPGLVEEMLRWWTPVMHFRRTATVDTRLGGVDIAAGDKVVVWFSSANRDERAFPDPDRFDPARTPNDHLGFGHGPHFCLGAHLARVQLRAMFTAVLDQLGEVEPNGPVTRLRSNFQNGVKRLPIRWSSRPAG</sequence>
<keyword evidence="2" id="KW-0349">Heme</keyword>
<keyword evidence="4" id="KW-1185">Reference proteome</keyword>
<dbReference type="GO" id="GO:0008395">
    <property type="term" value="F:steroid hydroxylase activity"/>
    <property type="evidence" value="ECO:0007669"/>
    <property type="project" value="TreeGrafter"/>
</dbReference>
<dbReference type="GO" id="GO:0020037">
    <property type="term" value="F:heme binding"/>
    <property type="evidence" value="ECO:0007669"/>
    <property type="project" value="InterPro"/>
</dbReference>
<dbReference type="AlphaFoldDB" id="A0A7W7CAZ7"/>
<evidence type="ECO:0000256" key="1">
    <source>
        <dbReference type="ARBA" id="ARBA00010617"/>
    </source>
</evidence>
<dbReference type="Proteomes" id="UP000533598">
    <property type="component" value="Unassembled WGS sequence"/>
</dbReference>
<dbReference type="GO" id="GO:0005506">
    <property type="term" value="F:iron ion binding"/>
    <property type="evidence" value="ECO:0007669"/>
    <property type="project" value="InterPro"/>
</dbReference>
<evidence type="ECO:0000256" key="2">
    <source>
        <dbReference type="RuleBase" id="RU000461"/>
    </source>
</evidence>
<name>A0A7W7CAZ7_9PSEU</name>
<proteinExistence type="inferred from homology"/>
<keyword evidence="2" id="KW-0479">Metal-binding</keyword>
<dbReference type="GO" id="GO:0036199">
    <property type="term" value="F:cholest-4-en-3-one 26-monooxygenase activity"/>
    <property type="evidence" value="ECO:0007669"/>
    <property type="project" value="TreeGrafter"/>
</dbReference>
<evidence type="ECO:0000313" key="3">
    <source>
        <dbReference type="EMBL" id="MBB4677788.1"/>
    </source>
</evidence>
<dbReference type="SUPFAM" id="SSF48264">
    <property type="entry name" value="Cytochrome P450"/>
    <property type="match status" value="1"/>
</dbReference>
<keyword evidence="2" id="KW-0503">Monooxygenase</keyword>